<dbReference type="AlphaFoldDB" id="A0A0D8FVI1"/>
<gene>
    <name evidence="1" type="ORF">FEAC_10070</name>
</gene>
<dbReference type="RefSeq" id="WP_052565602.1">
    <property type="nucleotide sequence ID" value="NZ_JQKF01000059.1"/>
</dbReference>
<dbReference type="EMBL" id="JXUW01000006">
    <property type="protein sequence ID" value="KJE77293.1"/>
    <property type="molecule type" value="Genomic_DNA"/>
</dbReference>
<sequence>MLRCDVIMFDHPVRMRARKNHAIFLNLPALADGEIQGNAVSDAAIVNHDSVVVQQQEAFQEVDDEPGCYRIE</sequence>
<accession>A0A0D8FVI1</accession>
<keyword evidence="2" id="KW-1185">Reference proteome</keyword>
<comment type="caution">
    <text evidence="1">The sequence shown here is derived from an EMBL/GenBank/DDBJ whole genome shotgun (WGS) entry which is preliminary data.</text>
</comment>
<proteinExistence type="predicted"/>
<reference evidence="1 2" key="1">
    <citation type="submission" date="2015-01" db="EMBL/GenBank/DDBJ databases">
        <title>Draft genome of the acidophilic iron oxidizer Ferrimicrobium acidiphilum strain T23.</title>
        <authorList>
            <person name="Poehlein A."/>
            <person name="Eisen S."/>
            <person name="Schloemann M."/>
            <person name="Johnson B.D."/>
            <person name="Daniel R."/>
            <person name="Muehling M."/>
        </authorList>
    </citation>
    <scope>NUCLEOTIDE SEQUENCE [LARGE SCALE GENOMIC DNA]</scope>
    <source>
        <strain evidence="1 2">T23</strain>
    </source>
</reference>
<dbReference type="GeneID" id="78372265"/>
<evidence type="ECO:0000313" key="1">
    <source>
        <dbReference type="EMBL" id="KJE77293.1"/>
    </source>
</evidence>
<organism evidence="1 2">
    <name type="scientific">Ferrimicrobium acidiphilum DSM 19497</name>
    <dbReference type="NCBI Taxonomy" id="1121877"/>
    <lineage>
        <taxon>Bacteria</taxon>
        <taxon>Bacillati</taxon>
        <taxon>Actinomycetota</taxon>
        <taxon>Acidimicrobiia</taxon>
        <taxon>Acidimicrobiales</taxon>
        <taxon>Acidimicrobiaceae</taxon>
        <taxon>Ferrimicrobium</taxon>
    </lineage>
</organism>
<dbReference type="Proteomes" id="UP000032336">
    <property type="component" value="Unassembled WGS sequence"/>
</dbReference>
<protein>
    <submittedName>
        <fullName evidence="1">Uncharacterized protein</fullName>
    </submittedName>
</protein>
<name>A0A0D8FVI1_9ACTN</name>
<dbReference type="STRING" id="1121877.FEAC_10070"/>
<evidence type="ECO:0000313" key="2">
    <source>
        <dbReference type="Proteomes" id="UP000032336"/>
    </source>
</evidence>